<feature type="coiled-coil region" evidence="11">
    <location>
        <begin position="190"/>
        <end position="217"/>
    </location>
</feature>
<evidence type="ECO:0000256" key="2">
    <source>
        <dbReference type="ARBA" id="ARBA00009904"/>
    </source>
</evidence>
<gene>
    <name evidence="12" type="ORF">ENU21_00950</name>
</gene>
<protein>
    <recommendedName>
        <fullName evidence="9 10">A-type ATP synthase subunit I</fullName>
    </recommendedName>
</protein>
<keyword evidence="4 10" id="KW-0812">Transmembrane</keyword>
<evidence type="ECO:0000256" key="10">
    <source>
        <dbReference type="RuleBase" id="RU361189"/>
    </source>
</evidence>
<evidence type="ECO:0000256" key="6">
    <source>
        <dbReference type="ARBA" id="ARBA00023065"/>
    </source>
</evidence>
<dbReference type="GO" id="GO:0033179">
    <property type="term" value="C:proton-transporting V-type ATPase, V0 domain"/>
    <property type="evidence" value="ECO:0007669"/>
    <property type="project" value="InterPro"/>
</dbReference>
<reference evidence="12" key="1">
    <citation type="journal article" date="2020" name="mSystems">
        <title>Genome- and Community-Level Interaction Insights into Carbon Utilization and Element Cycling Functions of Hydrothermarchaeota in Hydrothermal Sediment.</title>
        <authorList>
            <person name="Zhou Z."/>
            <person name="Liu Y."/>
            <person name="Xu W."/>
            <person name="Pan J."/>
            <person name="Luo Z.H."/>
            <person name="Li M."/>
        </authorList>
    </citation>
    <scope>NUCLEOTIDE SEQUENCE</scope>
    <source>
        <strain evidence="12">SpSt-649</strain>
    </source>
</reference>
<evidence type="ECO:0000256" key="4">
    <source>
        <dbReference type="ARBA" id="ARBA00022692"/>
    </source>
</evidence>
<evidence type="ECO:0000256" key="11">
    <source>
        <dbReference type="SAM" id="Coils"/>
    </source>
</evidence>
<evidence type="ECO:0000256" key="7">
    <source>
        <dbReference type="ARBA" id="ARBA00023136"/>
    </source>
</evidence>
<keyword evidence="11" id="KW-0175">Coiled coil</keyword>
<comment type="caution">
    <text evidence="12">The sequence shown here is derived from an EMBL/GenBank/DDBJ whole genome shotgun (WGS) entry which is preliminary data.</text>
</comment>
<dbReference type="AlphaFoldDB" id="A0A7C4H3L6"/>
<feature type="transmembrane region" description="Helical" evidence="10">
    <location>
        <begin position="693"/>
        <end position="714"/>
    </location>
</feature>
<accession>A0A7C4H3L6</accession>
<dbReference type="Pfam" id="PF01496">
    <property type="entry name" value="V_ATPase_I"/>
    <property type="match status" value="1"/>
</dbReference>
<evidence type="ECO:0000256" key="3">
    <source>
        <dbReference type="ARBA" id="ARBA00022448"/>
    </source>
</evidence>
<feature type="transmembrane region" description="Helical" evidence="10">
    <location>
        <begin position="734"/>
        <end position="756"/>
    </location>
</feature>
<feature type="transmembrane region" description="Helical" evidence="10">
    <location>
        <begin position="642"/>
        <end position="673"/>
    </location>
</feature>
<evidence type="ECO:0000256" key="5">
    <source>
        <dbReference type="ARBA" id="ARBA00022989"/>
    </source>
</evidence>
<evidence type="ECO:0000256" key="1">
    <source>
        <dbReference type="ARBA" id="ARBA00004141"/>
    </source>
</evidence>
<comment type="function">
    <text evidence="8">Component of the A-type ATP synthase that produces ATP from ADP in the presence of a proton gradient across the membrane.</text>
</comment>
<feature type="transmembrane region" description="Helical" evidence="10">
    <location>
        <begin position="882"/>
        <end position="903"/>
    </location>
</feature>
<proteinExistence type="inferred from homology"/>
<feature type="transmembrane region" description="Helical" evidence="10">
    <location>
        <begin position="803"/>
        <end position="821"/>
    </location>
</feature>
<dbReference type="PANTHER" id="PTHR11629:SF63">
    <property type="entry name" value="V-TYPE PROTON ATPASE SUBUNIT A"/>
    <property type="match status" value="1"/>
</dbReference>
<dbReference type="GO" id="GO:0016471">
    <property type="term" value="C:vacuolar proton-transporting V-type ATPase complex"/>
    <property type="evidence" value="ECO:0007669"/>
    <property type="project" value="TreeGrafter"/>
</dbReference>
<comment type="subcellular location">
    <subcellularLocation>
        <location evidence="1">Membrane</location>
        <topology evidence="1">Multi-pass membrane protein</topology>
    </subcellularLocation>
</comment>
<keyword evidence="6 10" id="KW-0406">Ion transport</keyword>
<sequence length="932" mass="103102">MSLMPEKLAYFRIAVRSQYEEELLKALTSVGKIHLEEPLETRHLLPGYLIEVLEGGVTYASLNVDEALAAARKVLRPGDILLAKIEEKANQLKNLQALRILADRLEALGIQPETIGKARYGTIVDLVFLEEENLASAFLDLSKIGAVVRRIRLMPHTYALLPIYTQEKASAVEKIKKVYGKDFSIPPWFFGKLETVKARIEEEEARLRKELLDLLVDTASALRDAVEFEKAARVDVLESAKKAVEDVRNLLPKIEEITLKTFTMYIAAKAYLNGKLLALTENIKPGEIHIIIKNILQNEVIKLKLVKKVAAHLDLEEELIRNTLIYNSLLRGEALIAELRPTGQDFFLLICGDNKLKELIQSNKLSVYGTSILFSESTKDYHVAALKGPEGLLKGLAEQLEDKAVNFVVPFTDEGLKKLEKNISLRLEEMKSIIISDLLLLQFRKDKASVSRILAQVGDEEAASVWSAFEQLIKGELPPPPAESVSELLKNVITSADEVSAGVLEIASDLESLSHLPLSEVSNKTGPIIEKLSSLLRNACYVVGSADQLEVILKVQPMIREIRVLRSRRITVVEGYIPSKYKETLHKLVSERVPQVLYFKVVDIARREKAPTYVESRGLWKYLHSITLMRGVPAYWELNPTLFFTVLFAAMYGMMFGDVGQGILLSLFGAWLLKTRYRLLGITEEGAASLGALALLAGASSIAFGLLYGFVVFLKPLAHPVISPVHDVYEIVAIALWFGAAQLLLGMILNVVNLLMYGDRLGALFSGMGGMGILFYASGIIVAYRLATSGFDLALLSDPSLKPLLLCIACSLISVMAFGVYEAEVKGEREKLMHSVSEVVEMIIALPANSLSYIRLAAFAMAHEAFGILAESMSTMFGEITSLIIANLLVLAIEALAVGIQALRLTYYEFSSKFFKGEGVEFKPLISFGKAP</sequence>
<feature type="transmembrane region" description="Helical" evidence="10">
    <location>
        <begin position="763"/>
        <end position="783"/>
    </location>
</feature>
<dbReference type="GO" id="GO:0007035">
    <property type="term" value="P:vacuolar acidification"/>
    <property type="evidence" value="ECO:0007669"/>
    <property type="project" value="TreeGrafter"/>
</dbReference>
<evidence type="ECO:0000256" key="9">
    <source>
        <dbReference type="ARBA" id="ARBA00068671"/>
    </source>
</evidence>
<organism evidence="12">
    <name type="scientific">Thermofilum pendens</name>
    <dbReference type="NCBI Taxonomy" id="2269"/>
    <lineage>
        <taxon>Archaea</taxon>
        <taxon>Thermoproteota</taxon>
        <taxon>Thermoprotei</taxon>
        <taxon>Thermofilales</taxon>
        <taxon>Thermofilaceae</taxon>
        <taxon>Thermofilum</taxon>
    </lineage>
</organism>
<dbReference type="GO" id="GO:0046961">
    <property type="term" value="F:proton-transporting ATPase activity, rotational mechanism"/>
    <property type="evidence" value="ECO:0007669"/>
    <property type="project" value="InterPro"/>
</dbReference>
<dbReference type="PANTHER" id="PTHR11629">
    <property type="entry name" value="VACUOLAR PROTON ATPASES"/>
    <property type="match status" value="1"/>
</dbReference>
<keyword evidence="5 10" id="KW-1133">Transmembrane helix</keyword>
<dbReference type="InterPro" id="IPR002490">
    <property type="entry name" value="V-ATPase_116kDa_su"/>
</dbReference>
<keyword evidence="3 10" id="KW-0813">Transport</keyword>
<name>A0A7C4H3L6_THEPE</name>
<dbReference type="EMBL" id="DTBQ01000028">
    <property type="protein sequence ID" value="HGM46306.1"/>
    <property type="molecule type" value="Genomic_DNA"/>
</dbReference>
<comment type="similarity">
    <text evidence="2 10">Belongs to the V-ATPase 116 kDa subunit family.</text>
</comment>
<evidence type="ECO:0000256" key="8">
    <source>
        <dbReference type="ARBA" id="ARBA00059506"/>
    </source>
</evidence>
<evidence type="ECO:0000313" key="12">
    <source>
        <dbReference type="EMBL" id="HGM46306.1"/>
    </source>
</evidence>
<dbReference type="GO" id="GO:0051117">
    <property type="term" value="F:ATPase binding"/>
    <property type="evidence" value="ECO:0007669"/>
    <property type="project" value="TreeGrafter"/>
</dbReference>
<keyword evidence="7 10" id="KW-0472">Membrane</keyword>